<proteinExistence type="predicted"/>
<evidence type="ECO:0000313" key="1">
    <source>
        <dbReference type="EMBL" id="GMH85711.1"/>
    </source>
</evidence>
<organism evidence="1 2">
    <name type="scientific">Triparma strigata</name>
    <dbReference type="NCBI Taxonomy" id="1606541"/>
    <lineage>
        <taxon>Eukaryota</taxon>
        <taxon>Sar</taxon>
        <taxon>Stramenopiles</taxon>
        <taxon>Ochrophyta</taxon>
        <taxon>Bolidophyceae</taxon>
        <taxon>Parmales</taxon>
        <taxon>Triparmaceae</taxon>
        <taxon>Triparma</taxon>
    </lineage>
</organism>
<evidence type="ECO:0000313" key="2">
    <source>
        <dbReference type="Proteomes" id="UP001165085"/>
    </source>
</evidence>
<name>A0A9W7BBU7_9STRA</name>
<accession>A0A9W7BBU7</accession>
<gene>
    <name evidence="1" type="ORF">TrST_g4790</name>
</gene>
<dbReference type="OrthoDB" id="205168at2759"/>
<keyword evidence="2" id="KW-1185">Reference proteome</keyword>
<comment type="caution">
    <text evidence="1">The sequence shown here is derived from an EMBL/GenBank/DDBJ whole genome shotgun (WGS) entry which is preliminary data.</text>
</comment>
<sequence length="203" mass="22259">MTSSEPPPFLPHPLILPDTTTRGLEETWTLGQNALSAPMCSSHLPQKAQAPPRSHGLKLNPTGELDVEMGTEVASMCPFSSTLAADCGCSESHTGDLLGLLSTVRCENPPPGSHRLQLNPIGGPESDHNLNMVLTLSFHPASKSELHRVESYDDARARSKVRGERGRAQRGCVTWHVVDQTRNREVEVRDFENESITTDLRVF</sequence>
<dbReference type="EMBL" id="BRXY01000307">
    <property type="protein sequence ID" value="GMH85711.1"/>
    <property type="molecule type" value="Genomic_DNA"/>
</dbReference>
<dbReference type="AlphaFoldDB" id="A0A9W7BBU7"/>
<protein>
    <submittedName>
        <fullName evidence="1">Uncharacterized protein</fullName>
    </submittedName>
</protein>
<reference evidence="2" key="1">
    <citation type="journal article" date="2023" name="Commun. Biol.">
        <title>Genome analysis of Parmales, the sister group of diatoms, reveals the evolutionary specialization of diatoms from phago-mixotrophs to photoautotrophs.</title>
        <authorList>
            <person name="Ban H."/>
            <person name="Sato S."/>
            <person name="Yoshikawa S."/>
            <person name="Yamada K."/>
            <person name="Nakamura Y."/>
            <person name="Ichinomiya M."/>
            <person name="Sato N."/>
            <person name="Blanc-Mathieu R."/>
            <person name="Endo H."/>
            <person name="Kuwata A."/>
            <person name="Ogata H."/>
        </authorList>
    </citation>
    <scope>NUCLEOTIDE SEQUENCE [LARGE SCALE GENOMIC DNA]</scope>
    <source>
        <strain evidence="2">NIES 3701</strain>
    </source>
</reference>
<dbReference type="Proteomes" id="UP001165085">
    <property type="component" value="Unassembled WGS sequence"/>
</dbReference>